<accession>A0A1A9VT49</accession>
<keyword evidence="2" id="KW-1185">Reference proteome</keyword>
<protein>
    <submittedName>
        <fullName evidence="1">Uncharacterized protein</fullName>
    </submittedName>
</protein>
<proteinExistence type="predicted"/>
<name>A0A1A9VT49_GLOAU</name>
<dbReference type="EnsemblMetazoa" id="GAUT046673-RA">
    <property type="protein sequence ID" value="GAUT046673-PA"/>
    <property type="gene ID" value="GAUT046673"/>
</dbReference>
<reference evidence="1" key="1">
    <citation type="submission" date="2020-05" db="UniProtKB">
        <authorList>
            <consortium name="EnsemblMetazoa"/>
        </authorList>
    </citation>
    <scope>IDENTIFICATION</scope>
    <source>
        <strain evidence="1">TTRI</strain>
    </source>
</reference>
<organism evidence="1 2">
    <name type="scientific">Glossina austeni</name>
    <name type="common">Savannah tsetse fly</name>
    <dbReference type="NCBI Taxonomy" id="7395"/>
    <lineage>
        <taxon>Eukaryota</taxon>
        <taxon>Metazoa</taxon>
        <taxon>Ecdysozoa</taxon>
        <taxon>Arthropoda</taxon>
        <taxon>Hexapoda</taxon>
        <taxon>Insecta</taxon>
        <taxon>Pterygota</taxon>
        <taxon>Neoptera</taxon>
        <taxon>Endopterygota</taxon>
        <taxon>Diptera</taxon>
        <taxon>Brachycera</taxon>
        <taxon>Muscomorpha</taxon>
        <taxon>Hippoboscoidea</taxon>
        <taxon>Glossinidae</taxon>
        <taxon>Glossina</taxon>
    </lineage>
</organism>
<dbReference type="Proteomes" id="UP000078200">
    <property type="component" value="Unassembled WGS sequence"/>
</dbReference>
<evidence type="ECO:0000313" key="1">
    <source>
        <dbReference type="EnsemblMetazoa" id="GAUT046673-PA"/>
    </source>
</evidence>
<evidence type="ECO:0000313" key="2">
    <source>
        <dbReference type="Proteomes" id="UP000078200"/>
    </source>
</evidence>
<dbReference type="AlphaFoldDB" id="A0A1A9VT49"/>
<sequence>KRLTQKCLKPLRRLPKNLNVAPTGKALNALQDLLKVFDNIWQVLNKNKMLNKASILLRYKSDIIKENGRDWSYFPKQHNFVKFNKPENVTTTIEDTKPSQALMWISIFQGFTYIKNMVQDIDANNEGHYE</sequence>
<dbReference type="VEuPathDB" id="VectorBase:GAUT046673"/>